<sequence>MPINVMTTHVHWDHTGCHRKYERIYVHEAEKEWLAKGLKGLPIEQMRKDIARDITKPVPETFYTPYKGEPTDVLTDGDMIEIGSRPLVIYHTPRTFPGPYLYF</sequence>
<name>A0ABM6LE53_9BACI</name>
<dbReference type="InterPro" id="IPR036866">
    <property type="entry name" value="RibonucZ/Hydroxyglut_hydro"/>
</dbReference>
<gene>
    <name evidence="1" type="ORF">S101395_00978</name>
</gene>
<evidence type="ECO:0000313" key="2">
    <source>
        <dbReference type="Proteomes" id="UP000196877"/>
    </source>
</evidence>
<evidence type="ECO:0000313" key="1">
    <source>
        <dbReference type="EMBL" id="ASB87532.1"/>
    </source>
</evidence>
<organism evidence="1 2">
    <name type="scientific">Bacillus sonorensis</name>
    <dbReference type="NCBI Taxonomy" id="119858"/>
    <lineage>
        <taxon>Bacteria</taxon>
        <taxon>Bacillati</taxon>
        <taxon>Bacillota</taxon>
        <taxon>Bacilli</taxon>
        <taxon>Bacillales</taxon>
        <taxon>Bacillaceae</taxon>
        <taxon>Bacillus</taxon>
    </lineage>
</organism>
<dbReference type="Gene3D" id="3.60.15.10">
    <property type="entry name" value="Ribonuclease Z/Hydroxyacylglutathione hydrolase-like"/>
    <property type="match status" value="1"/>
</dbReference>
<evidence type="ECO:0008006" key="3">
    <source>
        <dbReference type="Google" id="ProtNLM"/>
    </source>
</evidence>
<dbReference type="Proteomes" id="UP000196877">
    <property type="component" value="Chromosome"/>
</dbReference>
<reference evidence="1 2" key="1">
    <citation type="submission" date="2017-06" db="EMBL/GenBank/DDBJ databases">
        <title>Genome sequence of Bacillus sonorensis strain SRCM101395.</title>
        <authorList>
            <person name="Cho S.H."/>
        </authorList>
    </citation>
    <scope>NUCLEOTIDE SEQUENCE [LARGE SCALE GENOMIC DNA]</scope>
    <source>
        <strain evidence="1 2">SRCM101395</strain>
    </source>
</reference>
<accession>A0ABM6LE53</accession>
<keyword evidence="2" id="KW-1185">Reference proteome</keyword>
<dbReference type="EMBL" id="CP021920">
    <property type="protein sequence ID" value="ASB87532.1"/>
    <property type="molecule type" value="Genomic_DNA"/>
</dbReference>
<dbReference type="SUPFAM" id="SSF56281">
    <property type="entry name" value="Metallo-hydrolase/oxidoreductase"/>
    <property type="match status" value="1"/>
</dbReference>
<protein>
    <recommendedName>
        <fullName evidence="3">MBL fold metallo-hydrolase</fullName>
    </recommendedName>
</protein>
<proteinExistence type="predicted"/>